<name>A0ABT0X536_9ACTN</name>
<dbReference type="RefSeq" id="WP_251412762.1">
    <property type="nucleotide sequence ID" value="NZ_JAMQGM010000020.1"/>
</dbReference>
<feature type="transmembrane region" description="Helical" evidence="1">
    <location>
        <begin position="145"/>
        <end position="165"/>
    </location>
</feature>
<proteinExistence type="predicted"/>
<dbReference type="InterPro" id="IPR013783">
    <property type="entry name" value="Ig-like_fold"/>
</dbReference>
<evidence type="ECO:0000256" key="1">
    <source>
        <dbReference type="SAM" id="Phobius"/>
    </source>
</evidence>
<reference evidence="2" key="1">
    <citation type="journal article" date="2023" name="Int. J. Syst. Evol. Microbiol.">
        <title>Streptomyces meridianus sp. nov. isolated from brackish water of the Tagus estuary in Alcochete, Portugal.</title>
        <authorList>
            <person name="Santos J.D.N."/>
            <person name="Klimek D."/>
            <person name="Calusinska M."/>
            <person name="Lobo Da Cunha A."/>
            <person name="Catita J."/>
            <person name="Goncalves H."/>
            <person name="Gonzalez I."/>
            <person name="Reyes F."/>
            <person name="Lage O.M."/>
        </authorList>
    </citation>
    <scope>NUCLEOTIDE SEQUENCE</scope>
    <source>
        <strain evidence="2">MTZ3.1</strain>
    </source>
</reference>
<gene>
    <name evidence="2" type="ORF">M1E25_09805</name>
</gene>
<keyword evidence="1" id="KW-0812">Transmembrane</keyword>
<protein>
    <recommendedName>
        <fullName evidence="4">Integral membrane protein</fullName>
    </recommendedName>
</protein>
<dbReference type="Gene3D" id="2.60.40.10">
    <property type="entry name" value="Immunoglobulins"/>
    <property type="match status" value="1"/>
</dbReference>
<evidence type="ECO:0008006" key="4">
    <source>
        <dbReference type="Google" id="ProtNLM"/>
    </source>
</evidence>
<accession>A0ABT0X536</accession>
<keyword evidence="1" id="KW-1133">Transmembrane helix</keyword>
<comment type="caution">
    <text evidence="2">The sequence shown here is derived from an EMBL/GenBank/DDBJ whole genome shotgun (WGS) entry which is preliminary data.</text>
</comment>
<dbReference type="EMBL" id="JAMQGM010000020">
    <property type="protein sequence ID" value="MCM2577648.1"/>
    <property type="molecule type" value="Genomic_DNA"/>
</dbReference>
<evidence type="ECO:0000313" key="2">
    <source>
        <dbReference type="EMBL" id="MCM2577648.1"/>
    </source>
</evidence>
<evidence type="ECO:0000313" key="3">
    <source>
        <dbReference type="Proteomes" id="UP001167160"/>
    </source>
</evidence>
<organism evidence="2 3">
    <name type="scientific">Streptomyces meridianus</name>
    <dbReference type="NCBI Taxonomy" id="2938945"/>
    <lineage>
        <taxon>Bacteria</taxon>
        <taxon>Bacillati</taxon>
        <taxon>Actinomycetota</taxon>
        <taxon>Actinomycetes</taxon>
        <taxon>Kitasatosporales</taxon>
        <taxon>Streptomycetaceae</taxon>
        <taxon>Streptomyces</taxon>
    </lineage>
</organism>
<keyword evidence="1" id="KW-0472">Membrane</keyword>
<feature type="transmembrane region" description="Helical" evidence="1">
    <location>
        <begin position="113"/>
        <end position="133"/>
    </location>
</feature>
<dbReference type="Proteomes" id="UP001167160">
    <property type="component" value="Unassembled WGS sequence"/>
</dbReference>
<keyword evidence="3" id="KW-1185">Reference proteome</keyword>
<sequence length="364" mass="37805">MAVDSVKDSASAGAGGCTCGNCPRGARHGHRRAVAAFVELRDGLAAGRGVPSALAHSSGASRQWVSDELTESARTLAERGRVEGDLRGRRLSGALAAPLIGEDNRLSTSRTVAAVWVLLAVLAILVTAVGLVVRADERDAVPGGLSHGAALAAVLVITSLIAVAVRQVVAVRVRAQRLQKLRAARPRWTDLLCDDSGRGSFADVQYMLVTSAVAVFAVVRLVQDPYRLPRLPWALAVLAAASAVTYLAAKFTESGRPVVLSVVRVREAGGLDGPVRTGDDIEIRGCGFVPPGAQSPDLLGRVVVRIGAVNVHVPLVPVPGGFTNPSDTLLTVPVPAEVEPGRVDVQVVTASGAVTNRLPLDVVD</sequence>